<proteinExistence type="predicted"/>
<feature type="region of interest" description="Disordered" evidence="1">
    <location>
        <begin position="153"/>
        <end position="176"/>
    </location>
</feature>
<dbReference type="OMA" id="WNEGLRE"/>
<evidence type="ECO:0000313" key="3">
    <source>
        <dbReference type="Proteomes" id="UP000002035"/>
    </source>
</evidence>
<dbReference type="EMBL" id="DS995703">
    <property type="protein sequence ID" value="EEQ30533.1"/>
    <property type="molecule type" value="Genomic_DNA"/>
</dbReference>
<keyword evidence="3" id="KW-1185">Reference proteome</keyword>
<feature type="compositionally biased region" description="Polar residues" evidence="1">
    <location>
        <begin position="419"/>
        <end position="434"/>
    </location>
</feature>
<gene>
    <name evidence="2" type="ORF">MCYG_03352</name>
</gene>
<evidence type="ECO:0000256" key="1">
    <source>
        <dbReference type="SAM" id="MobiDB-lite"/>
    </source>
</evidence>
<dbReference type="VEuPathDB" id="FungiDB:MCYG_03352"/>
<name>C5FLG1_ARTOC</name>
<dbReference type="Proteomes" id="UP000002035">
    <property type="component" value="Unassembled WGS sequence"/>
</dbReference>
<protein>
    <submittedName>
        <fullName evidence="2">Uncharacterized protein</fullName>
    </submittedName>
</protein>
<dbReference type="RefSeq" id="XP_002847846.1">
    <property type="nucleotide sequence ID" value="XM_002847800.1"/>
</dbReference>
<feature type="region of interest" description="Disordered" evidence="1">
    <location>
        <begin position="328"/>
        <end position="364"/>
    </location>
</feature>
<feature type="compositionally biased region" description="Polar residues" evidence="1">
    <location>
        <begin position="564"/>
        <end position="592"/>
    </location>
</feature>
<feature type="region of interest" description="Disordered" evidence="1">
    <location>
        <begin position="519"/>
        <end position="652"/>
    </location>
</feature>
<dbReference type="STRING" id="554155.C5FLG1"/>
<reference evidence="3" key="1">
    <citation type="journal article" date="2012" name="MBio">
        <title>Comparative genome analysis of Trichophyton rubrum and related dermatophytes reveals candidate genes involved in infection.</title>
        <authorList>
            <person name="Martinez D.A."/>
            <person name="Oliver B.G."/>
            <person name="Graeser Y."/>
            <person name="Goldberg J.M."/>
            <person name="Li W."/>
            <person name="Martinez-Rossi N.M."/>
            <person name="Monod M."/>
            <person name="Shelest E."/>
            <person name="Barton R.C."/>
            <person name="Birch E."/>
            <person name="Brakhage A.A."/>
            <person name="Chen Z."/>
            <person name="Gurr S.J."/>
            <person name="Heiman D."/>
            <person name="Heitman J."/>
            <person name="Kosti I."/>
            <person name="Rossi A."/>
            <person name="Saif S."/>
            <person name="Samalova M."/>
            <person name="Saunders C.W."/>
            <person name="Shea T."/>
            <person name="Summerbell R.C."/>
            <person name="Xu J."/>
            <person name="Young S."/>
            <person name="Zeng Q."/>
            <person name="Birren B.W."/>
            <person name="Cuomo C.A."/>
            <person name="White T.C."/>
        </authorList>
    </citation>
    <scope>NUCLEOTIDE SEQUENCE [LARGE SCALE GENOMIC DNA]</scope>
    <source>
        <strain evidence="3">ATCC MYA-4605 / CBS 113480</strain>
    </source>
</reference>
<dbReference type="GeneID" id="9230608"/>
<feature type="region of interest" description="Disordered" evidence="1">
    <location>
        <begin position="405"/>
        <end position="439"/>
    </location>
</feature>
<organism evidence="2 3">
    <name type="scientific">Arthroderma otae (strain ATCC MYA-4605 / CBS 113480)</name>
    <name type="common">Microsporum canis</name>
    <dbReference type="NCBI Taxonomy" id="554155"/>
    <lineage>
        <taxon>Eukaryota</taxon>
        <taxon>Fungi</taxon>
        <taxon>Dikarya</taxon>
        <taxon>Ascomycota</taxon>
        <taxon>Pezizomycotina</taxon>
        <taxon>Eurotiomycetes</taxon>
        <taxon>Eurotiomycetidae</taxon>
        <taxon>Onygenales</taxon>
        <taxon>Arthrodermataceae</taxon>
        <taxon>Microsporum</taxon>
    </lineage>
</organism>
<dbReference type="HOGENOM" id="CLU_372521_0_0_1"/>
<dbReference type="eggNOG" id="ENOG502RNRJ">
    <property type="taxonomic scope" value="Eukaryota"/>
</dbReference>
<sequence>MNPYRYDRLSRAREHENMNMVPFPPFPFDPVEELEKNTFTQPPMRLQGPPPQYHGTQGRLAGYQGEAAKYGSASREKMDSDLVTHTHHHSYMENSLRPQQPVPCDAASHLTLTSPANNSYIQSAGQADSFATGSASSLGLSRAQERNRPFYRTVPPFEHTQGPEASMSTQEQSRHVSHELQDTRHLLSSRPGSFATLATFTTKGNIATSQGMDSSDENPKNLDMYYHSHGAPSARSNPRMAGSINPVLALPLQNVAGIEAGGNHGHAGELVSQYRHHHHSPQHTHNPRQHVFSVDPGTSHYPAPTFAPPIPRPVPHMNYAKHVKHATISAPATSSPTPAPKARPPSPIGPFIPGPDSTSPTKQEEKFNVQKMMFERLGEKSLNESLDIDFSKLSVSQADHYLSLIGAPPRPKPEAENVENVTGQPNRTNVNQDGGVTRPKVTQGLTLRKAMTETLGSAEPQPPRRALSALPAHNYTNATAKAAIPETGSHKAPGSGAVVVSRAHRPEREDAMAQVGASPLMTAPSGMPPSDYTKRDTANDFDSPAWDVSNLRKAGLISSPAPTPNETKNSTPQPLETHQGTPPTNYTGTQFGRNIGSGMNIKPDIAYRPVPWSMDTPEDTDKKTKKTEGLAEDEKHSSGEPRPPTLEGNPIGTKSRNMMLAAEKNARIGETLKWYRADHRWNEGLRERLDVTMKENKQSHDNAKATTTKSKEIYNAAEQNTALLAQAIVNLQSYLEGNPKNQLGNFAPYGPVPDECCEPSKDGNFSLFDVQPGPFKGPETRN</sequence>
<dbReference type="OrthoDB" id="10251048at2759"/>
<accession>C5FLG1</accession>
<dbReference type="AlphaFoldDB" id="C5FLG1"/>
<feature type="compositionally biased region" description="Basic and acidic residues" evidence="1">
    <location>
        <begin position="619"/>
        <end position="639"/>
    </location>
</feature>
<evidence type="ECO:0000313" key="2">
    <source>
        <dbReference type="EMBL" id="EEQ30533.1"/>
    </source>
</evidence>
<feature type="compositionally biased region" description="Pro residues" evidence="1">
    <location>
        <begin position="337"/>
        <end position="353"/>
    </location>
</feature>